<proteinExistence type="predicted"/>
<sequence>MSFRVVSVADNAKITQIINQLCLMFTSPSSALHARNGGLIGLAATAIALGQKFAQWLSVVIPRVLGCFADPESRVRYYACESLYNIAKVCKGEILVHFNGIFDALSKLSADSEASVKNGAELLDRLLKDIVAETALNYVSKYPENVDLASNSFGSDHWFERRQDGDIVQGKFPQSSYHHRQHALLHGAGSAAAKTVGVPVQEGNQVRSHPLEDSPVLASQDLPLPIPVNLASGQGATSGSLPQPRSQGSMSSNYLVRPSTAGYNNTMNNIATFTDEPKGGAAAASASSGTGDRAEPGSTTREPSPHGINATTSGTAKVSLSTSVPGAVLPGHHRIFSSHAAIPSTQVNHLSVAGASSASQHSTSPTPSQNHPSSGHASAEGGRPDSGPSGQGEPVLSLNQTPQTQASTPPAPRLAFSLAKFIPLLSERIYVISPFTRSHLVSWIMILDSVPDLELVSYLPEFLDGLLKYLSDPNPDVKIATETVLSDFLREIKHIARVQQRHSENQSADRAQNNSTGTTGHAGRRTSDFHTSSSYPGLRRRASKNTLNTEVSEMDSLHTGAATNTDAGGEVSHNMKTLMSPDLAHLDELREEEGESGDGQADTSLMTYQHDPEAEDEEKEPEEHAAWIPGQGVYVDHACIIDIMIHHLTYPDEQIQLIALRWIASFLTFVQDVMVPFAPRLIPAILPNLAHHVSYIQSAAVETNQLLYSVIQNLPNPKIEHIDDSVQPATKGALPAPTPSNSGPNTASAISAPNSLNVTSSIRKENAPAELNMEALTSRRKSSDAAGDGLRPNGPITALPANGSVVKPKSLAVSPGPSEPQTPIAFEYPNKSRPGSPSGIPIPIVSPGATVLAQQQAQAISANTPQSHPTEDDPFDIRETVNVLTLQFVSEHEETRIAALEWLSMLHQKAPSELFARDNGTFPALLKTLSDPSEEVIRHDLQLLAQISASSEDSWFASFLVKLLELFSTDRRLLETRGSLIIRQLCVNLNSERIFRTMAEVLEKDDDLEFASMMVVKLNMILITSPELSEFRKRLKSIESKASQRTSRVLRP</sequence>
<reference evidence="1" key="1">
    <citation type="submission" date="2023-04" db="EMBL/GenBank/DDBJ databases">
        <title>Draft Genome sequencing of Naganishia species isolated from polar environments using Oxford Nanopore Technology.</title>
        <authorList>
            <person name="Leo P."/>
            <person name="Venkateswaran K."/>
        </authorList>
    </citation>
    <scope>NUCLEOTIDE SEQUENCE</scope>
    <source>
        <strain evidence="1">MNA-CCFEE 5262</strain>
    </source>
</reference>
<dbReference type="Proteomes" id="UP001230649">
    <property type="component" value="Unassembled WGS sequence"/>
</dbReference>
<evidence type="ECO:0000313" key="1">
    <source>
        <dbReference type="EMBL" id="KAJ9117241.1"/>
    </source>
</evidence>
<gene>
    <name evidence="1" type="ORF">QFC20_000386</name>
</gene>
<accession>A0ACC2X1G2</accession>
<dbReference type="EMBL" id="JASBWS010000002">
    <property type="protein sequence ID" value="KAJ9117241.1"/>
    <property type="molecule type" value="Genomic_DNA"/>
</dbReference>
<protein>
    <submittedName>
        <fullName evidence="1">Uncharacterized protein</fullName>
    </submittedName>
</protein>
<comment type="caution">
    <text evidence="1">The sequence shown here is derived from an EMBL/GenBank/DDBJ whole genome shotgun (WGS) entry which is preliminary data.</text>
</comment>
<organism evidence="1 2">
    <name type="scientific">Naganishia adeliensis</name>
    <dbReference type="NCBI Taxonomy" id="92952"/>
    <lineage>
        <taxon>Eukaryota</taxon>
        <taxon>Fungi</taxon>
        <taxon>Dikarya</taxon>
        <taxon>Basidiomycota</taxon>
        <taxon>Agaricomycotina</taxon>
        <taxon>Tremellomycetes</taxon>
        <taxon>Filobasidiales</taxon>
        <taxon>Filobasidiaceae</taxon>
        <taxon>Naganishia</taxon>
    </lineage>
</organism>
<name>A0ACC2X1G2_9TREE</name>
<keyword evidence="2" id="KW-1185">Reference proteome</keyword>
<evidence type="ECO:0000313" key="2">
    <source>
        <dbReference type="Proteomes" id="UP001230649"/>
    </source>
</evidence>